<evidence type="ECO:0000256" key="11">
    <source>
        <dbReference type="ARBA" id="ARBA00022960"/>
    </source>
</evidence>
<keyword evidence="7 17" id="KW-0132">Cell division</keyword>
<dbReference type="GO" id="GO:0071949">
    <property type="term" value="F:FAD binding"/>
    <property type="evidence" value="ECO:0007669"/>
    <property type="project" value="InterPro"/>
</dbReference>
<evidence type="ECO:0000256" key="4">
    <source>
        <dbReference type="ARBA" id="ARBA00004752"/>
    </source>
</evidence>
<sequence length="401" mass="41803">MTEVRFADLTTLQVGGPIGRLVTATTQRDLVDLAVDAWDDPAGWLAVGGGSNLLVGDDGFAGTVVRVATRGIEVLPDASGTPGSVRLRVQAGETWDDLVAWTVEQGYSGLEALSGIPGSVGAAPVQNIGAYGQELSSVLVAVEFLDEGADRPRRMTADELELGYRTSVLKQGLAGIVVSVELDLHDTSAERAVLGEAIGAPVAYAQLAGALGVQLGDRVPLARVREAVLGLRRSKGMVLDPDDRDSVSAGSFFTNPIVSEKVARTLPADAPRWYVEPDEPDEVVPIADLASQSPLDAFLAHQAEVEASVASSSSAVATTAAVGPLVKLSAAWLIEHSGIRRGFALPGSRAAISSKHTLALTNRGGATAAEIAQLARFVRGRVQSEFGITLFPEPVFVGVEL</sequence>
<dbReference type="HAMAP" id="MF_00037">
    <property type="entry name" value="MurB"/>
    <property type="match status" value="1"/>
</dbReference>
<dbReference type="GO" id="GO:0005829">
    <property type="term" value="C:cytosol"/>
    <property type="evidence" value="ECO:0007669"/>
    <property type="project" value="TreeGrafter"/>
</dbReference>
<name>A0A4P6FER5_9MICO</name>
<dbReference type="GO" id="GO:0071555">
    <property type="term" value="P:cell wall organization"/>
    <property type="evidence" value="ECO:0007669"/>
    <property type="project" value="UniProtKB-KW"/>
</dbReference>
<dbReference type="InterPro" id="IPR016167">
    <property type="entry name" value="FAD-bd_PCMH_sub1"/>
</dbReference>
<feature type="domain" description="FAD-binding PCMH-type" evidence="18">
    <location>
        <begin position="14"/>
        <end position="187"/>
    </location>
</feature>
<gene>
    <name evidence="17" type="primary">murB</name>
    <name evidence="19" type="ORF">ET445_01490</name>
</gene>
<dbReference type="PROSITE" id="PS51387">
    <property type="entry name" value="FAD_PCMH"/>
    <property type="match status" value="1"/>
</dbReference>
<evidence type="ECO:0000256" key="12">
    <source>
        <dbReference type="ARBA" id="ARBA00022984"/>
    </source>
</evidence>
<evidence type="ECO:0000256" key="8">
    <source>
        <dbReference type="ARBA" id="ARBA00022630"/>
    </source>
</evidence>
<comment type="catalytic activity">
    <reaction evidence="16 17">
        <text>UDP-N-acetyl-alpha-D-muramate + NADP(+) = UDP-N-acetyl-3-O-(1-carboxyvinyl)-alpha-D-glucosamine + NADPH + H(+)</text>
        <dbReference type="Rhea" id="RHEA:12248"/>
        <dbReference type="ChEBI" id="CHEBI:15378"/>
        <dbReference type="ChEBI" id="CHEBI:57783"/>
        <dbReference type="ChEBI" id="CHEBI:58349"/>
        <dbReference type="ChEBI" id="CHEBI:68483"/>
        <dbReference type="ChEBI" id="CHEBI:70757"/>
        <dbReference type="EC" id="1.3.1.98"/>
    </reaction>
</comment>
<keyword evidence="9 17" id="KW-0274">FAD</keyword>
<feature type="active site" description="Proton donor" evidence="17">
    <location>
        <position position="251"/>
    </location>
</feature>
<dbReference type="InterPro" id="IPR016169">
    <property type="entry name" value="FAD-bd_PCMH_sub2"/>
</dbReference>
<reference evidence="19 20" key="1">
    <citation type="submission" date="2019-01" db="EMBL/GenBank/DDBJ databases">
        <title>Genome sequencing of strain FW100M-8.</title>
        <authorList>
            <person name="Heo J."/>
            <person name="Kim S.-J."/>
            <person name="Kim J.-S."/>
            <person name="Hong S.-B."/>
            <person name="Kwon S.-W."/>
        </authorList>
    </citation>
    <scope>NUCLEOTIDE SEQUENCE [LARGE SCALE GENOMIC DNA]</scope>
    <source>
        <strain evidence="19 20">FW100M-8</strain>
    </source>
</reference>
<dbReference type="Pfam" id="PF02873">
    <property type="entry name" value="MurB_C"/>
    <property type="match status" value="1"/>
</dbReference>
<keyword evidence="20" id="KW-1185">Reference proteome</keyword>
<dbReference type="EMBL" id="CP035491">
    <property type="protein sequence ID" value="QAY72207.1"/>
    <property type="molecule type" value="Genomic_DNA"/>
</dbReference>
<dbReference type="GO" id="GO:0008762">
    <property type="term" value="F:UDP-N-acetylmuramate dehydrogenase activity"/>
    <property type="evidence" value="ECO:0007669"/>
    <property type="project" value="UniProtKB-UniRule"/>
</dbReference>
<keyword evidence="13 17" id="KW-0560">Oxidoreductase</keyword>
<dbReference type="Gene3D" id="3.90.78.10">
    <property type="entry name" value="UDP-N-acetylenolpyruvoylglucosamine reductase, C-terminal domain"/>
    <property type="match status" value="1"/>
</dbReference>
<dbReference type="PANTHER" id="PTHR21071:SF4">
    <property type="entry name" value="UDP-N-ACETYLENOLPYRUVOYLGLUCOSAMINE REDUCTASE"/>
    <property type="match status" value="1"/>
</dbReference>
<dbReference type="InterPro" id="IPR036635">
    <property type="entry name" value="MurB_C_sf"/>
</dbReference>
<feature type="active site" evidence="17">
    <location>
        <position position="393"/>
    </location>
</feature>
<evidence type="ECO:0000256" key="6">
    <source>
        <dbReference type="ARBA" id="ARBA00022490"/>
    </source>
</evidence>
<evidence type="ECO:0000256" key="14">
    <source>
        <dbReference type="ARBA" id="ARBA00023306"/>
    </source>
</evidence>
<dbReference type="InterPro" id="IPR011601">
    <property type="entry name" value="MurB_C"/>
</dbReference>
<evidence type="ECO:0000256" key="1">
    <source>
        <dbReference type="ARBA" id="ARBA00001974"/>
    </source>
</evidence>
<keyword evidence="12 17" id="KW-0573">Peptidoglycan synthesis</keyword>
<evidence type="ECO:0000256" key="2">
    <source>
        <dbReference type="ARBA" id="ARBA00003921"/>
    </source>
</evidence>
<dbReference type="InterPro" id="IPR003170">
    <property type="entry name" value="MurB"/>
</dbReference>
<dbReference type="AlphaFoldDB" id="A0A4P6FER5"/>
<dbReference type="InterPro" id="IPR006094">
    <property type="entry name" value="Oxid_FAD_bind_N"/>
</dbReference>
<feature type="active site" evidence="17">
    <location>
        <position position="165"/>
    </location>
</feature>
<evidence type="ECO:0000313" key="19">
    <source>
        <dbReference type="EMBL" id="QAY72207.1"/>
    </source>
</evidence>
<dbReference type="UniPathway" id="UPA00219"/>
<evidence type="ECO:0000256" key="7">
    <source>
        <dbReference type="ARBA" id="ARBA00022618"/>
    </source>
</evidence>
<dbReference type="KEGG" id="agf:ET445_01490"/>
<evidence type="ECO:0000259" key="18">
    <source>
        <dbReference type="PROSITE" id="PS51387"/>
    </source>
</evidence>
<evidence type="ECO:0000256" key="13">
    <source>
        <dbReference type="ARBA" id="ARBA00023002"/>
    </source>
</evidence>
<dbReference type="SUPFAM" id="SSF56176">
    <property type="entry name" value="FAD-binding/transporter-associated domain-like"/>
    <property type="match status" value="1"/>
</dbReference>
<comment type="pathway">
    <text evidence="4 17">Cell wall biogenesis; peptidoglycan biosynthesis.</text>
</comment>
<evidence type="ECO:0000256" key="15">
    <source>
        <dbReference type="ARBA" id="ARBA00023316"/>
    </source>
</evidence>
<evidence type="ECO:0000313" key="20">
    <source>
        <dbReference type="Proteomes" id="UP000291259"/>
    </source>
</evidence>
<accession>A0A4P6FER5</accession>
<dbReference type="InterPro" id="IPR036318">
    <property type="entry name" value="FAD-bd_PCMH-like_sf"/>
</dbReference>
<dbReference type="Pfam" id="PF01565">
    <property type="entry name" value="FAD_binding_4"/>
    <property type="match status" value="1"/>
</dbReference>
<evidence type="ECO:0000256" key="16">
    <source>
        <dbReference type="ARBA" id="ARBA00048914"/>
    </source>
</evidence>
<evidence type="ECO:0000256" key="10">
    <source>
        <dbReference type="ARBA" id="ARBA00022857"/>
    </source>
</evidence>
<dbReference type="InterPro" id="IPR016166">
    <property type="entry name" value="FAD-bd_PCMH"/>
</dbReference>
<evidence type="ECO:0000256" key="17">
    <source>
        <dbReference type="HAMAP-Rule" id="MF_00037"/>
    </source>
</evidence>
<evidence type="ECO:0000256" key="5">
    <source>
        <dbReference type="ARBA" id="ARBA00010485"/>
    </source>
</evidence>
<comment type="cofactor">
    <cofactor evidence="1 17">
        <name>FAD</name>
        <dbReference type="ChEBI" id="CHEBI:57692"/>
    </cofactor>
</comment>
<dbReference type="Gene3D" id="3.30.465.10">
    <property type="match status" value="1"/>
</dbReference>
<keyword evidence="6 17" id="KW-0963">Cytoplasm</keyword>
<comment type="function">
    <text evidence="2 17">Cell wall formation.</text>
</comment>
<keyword evidence="14 17" id="KW-0131">Cell cycle</keyword>
<dbReference type="RefSeq" id="WP_129188186.1">
    <property type="nucleotide sequence ID" value="NZ_CP035491.1"/>
</dbReference>
<dbReference type="GO" id="GO:0051301">
    <property type="term" value="P:cell division"/>
    <property type="evidence" value="ECO:0007669"/>
    <property type="project" value="UniProtKB-KW"/>
</dbReference>
<dbReference type="PANTHER" id="PTHR21071">
    <property type="entry name" value="UDP-N-ACETYLENOLPYRUVOYLGLUCOSAMINE REDUCTASE"/>
    <property type="match status" value="1"/>
</dbReference>
<dbReference type="SUPFAM" id="SSF56194">
    <property type="entry name" value="Uridine diphospho-N-Acetylenolpyruvylglucosamine reductase, MurB, C-terminal domain"/>
    <property type="match status" value="1"/>
</dbReference>
<dbReference type="Gene3D" id="3.30.43.10">
    <property type="entry name" value="Uridine Diphospho-n-acetylenolpyruvylglucosamine Reductase, domain 2"/>
    <property type="match status" value="1"/>
</dbReference>
<dbReference type="Proteomes" id="UP000291259">
    <property type="component" value="Chromosome"/>
</dbReference>
<proteinExistence type="inferred from homology"/>
<comment type="subcellular location">
    <subcellularLocation>
        <location evidence="3 17">Cytoplasm</location>
    </subcellularLocation>
</comment>
<evidence type="ECO:0000256" key="9">
    <source>
        <dbReference type="ARBA" id="ARBA00022827"/>
    </source>
</evidence>
<keyword evidence="11 17" id="KW-0133">Cell shape</keyword>
<comment type="similarity">
    <text evidence="5 17">Belongs to the MurB family.</text>
</comment>
<keyword evidence="8 17" id="KW-0285">Flavoprotein</keyword>
<dbReference type="GO" id="GO:0008360">
    <property type="term" value="P:regulation of cell shape"/>
    <property type="evidence" value="ECO:0007669"/>
    <property type="project" value="UniProtKB-KW"/>
</dbReference>
<dbReference type="OrthoDB" id="9804753at2"/>
<protein>
    <recommendedName>
        <fullName evidence="17">UDP-N-acetylenolpyruvoylglucosamine reductase</fullName>
        <ecNumber evidence="17">1.3.1.98</ecNumber>
    </recommendedName>
    <alternativeName>
        <fullName evidence="17">UDP-N-acetylmuramate dehydrogenase</fullName>
    </alternativeName>
</protein>
<dbReference type="EC" id="1.3.1.98" evidence="17"/>
<dbReference type="NCBIfam" id="NF010478">
    <property type="entry name" value="PRK13903.1"/>
    <property type="match status" value="1"/>
</dbReference>
<keyword evidence="15 17" id="KW-0961">Cell wall biogenesis/degradation</keyword>
<evidence type="ECO:0000256" key="3">
    <source>
        <dbReference type="ARBA" id="ARBA00004496"/>
    </source>
</evidence>
<organism evidence="19 20">
    <name type="scientific">Agromyces protaetiae</name>
    <dbReference type="NCBI Taxonomy" id="2509455"/>
    <lineage>
        <taxon>Bacteria</taxon>
        <taxon>Bacillati</taxon>
        <taxon>Actinomycetota</taxon>
        <taxon>Actinomycetes</taxon>
        <taxon>Micrococcales</taxon>
        <taxon>Microbacteriaceae</taxon>
        <taxon>Agromyces</taxon>
    </lineage>
</organism>
<dbReference type="GO" id="GO:0009252">
    <property type="term" value="P:peptidoglycan biosynthetic process"/>
    <property type="evidence" value="ECO:0007669"/>
    <property type="project" value="UniProtKB-UniRule"/>
</dbReference>
<keyword evidence="10 17" id="KW-0521">NADP</keyword>